<reference evidence="17 18" key="1">
    <citation type="journal article" date="2023" name="Int. J. Mol. Sci.">
        <title>De Novo Assembly and Annotation of 11 Diverse Shrub Willow (Salix) Genomes Reveals Novel Gene Organization in Sex-Linked Regions.</title>
        <authorList>
            <person name="Hyden B."/>
            <person name="Feng K."/>
            <person name="Yates T.B."/>
            <person name="Jawdy S."/>
            <person name="Cereghino C."/>
            <person name="Smart L.B."/>
            <person name="Muchero W."/>
        </authorList>
    </citation>
    <scope>NUCLEOTIDE SEQUENCE [LARGE SCALE GENOMIC DNA]</scope>
    <source>
        <tissue evidence="17">Shoot tip</tissue>
    </source>
</reference>
<evidence type="ECO:0000256" key="2">
    <source>
        <dbReference type="ARBA" id="ARBA00009179"/>
    </source>
</evidence>
<dbReference type="Proteomes" id="UP001162972">
    <property type="component" value="Chromosome 11"/>
</dbReference>
<sequence length="791" mass="84401">MSVCLFNSPPTLSLPTPSKRTLTCILDANNNWTKKTLLGGAITGALSINLLLSSPSLLALESPSRSLLQSQSTEYLCRQEETQQDFKVENEAPQVVTNEGIVEEAWEIVNDSFLDSGRSRWTPQTWQQKKEDILSGSIQSRAKAHEIIRRMLASLGDPYTRFLSPAEFSKMGRYDISGIGINLREIPDENGEVKLKVLGLLLDGPAYSAGVRQGDELLSVNGEDVKGKSAFEVSSLLQGPNETFVIIKVKHGNCGPIQSMEVQRQLVARTPVFYRLEQIDSSTASVGYIRLREFNALARKDLVIAMKRLQDRGASYFILDLRDNLGGLVQAGIEIAKLFLNEGQTVIDTVGKDSQYQNTILADSAPLVKAPVIVLVNNKTASASEIVASALHDNCRAVLVGERTFGKGLIQSVYELLDGSGVVVTVGKYVTPNHMDINGNGIEPDYKTFPGWSDVKKHLSECNINRQGGADRDDNSARKNRGGSKGMKQQQLDNMGSGGALQYFTILILYLFLYSGHPGVAETPTLDSIQKNKISGDRENKILISYSVSTTQPDTVTGGVPVINPTTPVVNPVDSPPSPTGINPLPTTPPAVIMTPDAPNPPAVIMTPDSPTPPATTTTPATTNPTSSGGQWCIASAIASQTALQVAIDYACGYGAADCSSIQQGSSCYNPNTLRDHASYAFNSYYQKNPASTSCVFGGAAQLTTTDPSNGNCRYASSSTTTTPGGISSPPVNPIPTSTTPATTFPGGPPTTYGVPEPTGEPSSATSVSYSLLLLFSATGIVGSLVATKHL</sequence>
<name>A0AAD6K4M7_9ROSI</name>
<dbReference type="Gene3D" id="3.90.226.10">
    <property type="entry name" value="2-enoyl-CoA Hydratase, Chain A, domain 1"/>
    <property type="match status" value="1"/>
</dbReference>
<dbReference type="FunFam" id="2.30.42.10:FF:000146">
    <property type="entry name" value="Carboxyl-terminal-processing peptidase 1, chloroplastic"/>
    <property type="match status" value="1"/>
</dbReference>
<dbReference type="Pfam" id="PF03572">
    <property type="entry name" value="Peptidase_S41"/>
    <property type="match status" value="1"/>
</dbReference>
<evidence type="ECO:0000256" key="13">
    <source>
        <dbReference type="ARBA" id="ARBA00051784"/>
    </source>
</evidence>
<dbReference type="SUPFAM" id="SSF50156">
    <property type="entry name" value="PDZ domain-like"/>
    <property type="match status" value="1"/>
</dbReference>
<protein>
    <recommendedName>
        <fullName evidence="14">C-terminal processing peptidase</fullName>
        <ecNumber evidence="14">3.4.21.102</ecNumber>
    </recommendedName>
</protein>
<keyword evidence="8" id="KW-0720">Serine protease</keyword>
<feature type="region of interest" description="Disordered" evidence="15">
    <location>
        <begin position="736"/>
        <end position="762"/>
    </location>
</feature>
<organism evidence="17 18">
    <name type="scientific">Salix udensis</name>
    <dbReference type="NCBI Taxonomy" id="889485"/>
    <lineage>
        <taxon>Eukaryota</taxon>
        <taxon>Viridiplantae</taxon>
        <taxon>Streptophyta</taxon>
        <taxon>Embryophyta</taxon>
        <taxon>Tracheophyta</taxon>
        <taxon>Spermatophyta</taxon>
        <taxon>Magnoliopsida</taxon>
        <taxon>eudicotyledons</taxon>
        <taxon>Gunneridae</taxon>
        <taxon>Pentapetalae</taxon>
        <taxon>rosids</taxon>
        <taxon>fabids</taxon>
        <taxon>Malpighiales</taxon>
        <taxon>Salicaceae</taxon>
        <taxon>Saliceae</taxon>
        <taxon>Salix</taxon>
    </lineage>
</organism>
<dbReference type="CDD" id="cd07560">
    <property type="entry name" value="Peptidase_S41_CPP"/>
    <property type="match status" value="1"/>
</dbReference>
<comment type="catalytic activity">
    <reaction evidence="13">
        <text>The enzyme shows specific recognition of a C-terminal tripeptide, Xaa-Yaa-Zaa, in which Xaa is preferably Ala or Leu, Yaa is preferably Ala or Tyr, and Zaa is preferably Ala, but then cleaves at a variable distance from the C-terminus. A typical cleavage is -Ala-Ala-|-Arg-Ala-Ala-Lys-Glu-Asn-Tyr-Ala-Leu-Ala-Ala.</text>
        <dbReference type="EC" id="3.4.21.102"/>
    </reaction>
</comment>
<dbReference type="PANTHER" id="PTHR32060">
    <property type="entry name" value="TAIL-SPECIFIC PROTEASE"/>
    <property type="match status" value="1"/>
</dbReference>
<dbReference type="CDD" id="cd06782">
    <property type="entry name" value="cpPDZ_CPP-like"/>
    <property type="match status" value="1"/>
</dbReference>
<evidence type="ECO:0000256" key="1">
    <source>
        <dbReference type="ARBA" id="ARBA00004609"/>
    </source>
</evidence>
<dbReference type="InterPro" id="IPR041489">
    <property type="entry name" value="PDZ_6"/>
</dbReference>
<evidence type="ECO:0000256" key="3">
    <source>
        <dbReference type="ARBA" id="ARBA00022475"/>
    </source>
</evidence>
<keyword evidence="6" id="KW-0732">Signal</keyword>
<dbReference type="SMART" id="SM00768">
    <property type="entry name" value="X8"/>
    <property type="match status" value="1"/>
</dbReference>
<dbReference type="EMBL" id="JAPFFJ010000011">
    <property type="protein sequence ID" value="KAJ6416886.1"/>
    <property type="molecule type" value="Genomic_DNA"/>
</dbReference>
<dbReference type="Pfam" id="PF07983">
    <property type="entry name" value="X8"/>
    <property type="match status" value="1"/>
</dbReference>
<dbReference type="InterPro" id="IPR001478">
    <property type="entry name" value="PDZ"/>
</dbReference>
<proteinExistence type="inferred from homology"/>
<keyword evidence="18" id="KW-1185">Reference proteome</keyword>
<evidence type="ECO:0000256" key="4">
    <source>
        <dbReference type="ARBA" id="ARBA00022622"/>
    </source>
</evidence>
<dbReference type="Gene3D" id="1.20.58.1040">
    <property type="match status" value="1"/>
</dbReference>
<keyword evidence="10" id="KW-1015">Disulfide bond</keyword>
<evidence type="ECO:0000256" key="5">
    <source>
        <dbReference type="ARBA" id="ARBA00022670"/>
    </source>
</evidence>
<dbReference type="FunFam" id="1.20.58.1040:FF:000001">
    <property type="entry name" value="Glucan endo-1,3-beta-glucosidase 4"/>
    <property type="match status" value="1"/>
</dbReference>
<dbReference type="InterPro" id="IPR012946">
    <property type="entry name" value="X8"/>
</dbReference>
<evidence type="ECO:0000256" key="12">
    <source>
        <dbReference type="ARBA" id="ARBA00023288"/>
    </source>
</evidence>
<keyword evidence="3" id="KW-1003">Cell membrane</keyword>
<keyword evidence="5" id="KW-0645">Protease</keyword>
<dbReference type="PROSITE" id="PS50106">
    <property type="entry name" value="PDZ"/>
    <property type="match status" value="1"/>
</dbReference>
<dbReference type="InterPro" id="IPR004447">
    <property type="entry name" value="Peptidase_S41A"/>
</dbReference>
<keyword evidence="4" id="KW-0336">GPI-anchor</keyword>
<evidence type="ECO:0000256" key="7">
    <source>
        <dbReference type="ARBA" id="ARBA00022801"/>
    </source>
</evidence>
<evidence type="ECO:0000256" key="14">
    <source>
        <dbReference type="ARBA" id="ARBA00066637"/>
    </source>
</evidence>
<dbReference type="AlphaFoldDB" id="A0AAD6K4M7"/>
<dbReference type="GO" id="GO:0009506">
    <property type="term" value="C:plasmodesma"/>
    <property type="evidence" value="ECO:0007669"/>
    <property type="project" value="UniProtKB-ARBA"/>
</dbReference>
<dbReference type="InterPro" id="IPR005151">
    <property type="entry name" value="Tail-specific_protease"/>
</dbReference>
<dbReference type="PANTHER" id="PTHR32060:SF31">
    <property type="entry name" value="CARBOXYL-TERMINAL-PROCESSING PEPTIDASE 1, CHLOROPLASTIC"/>
    <property type="match status" value="1"/>
</dbReference>
<dbReference type="Gene3D" id="2.30.42.10">
    <property type="match status" value="1"/>
</dbReference>
<feature type="compositionally biased region" description="Low complexity" evidence="15">
    <location>
        <begin position="736"/>
        <end position="760"/>
    </location>
</feature>
<gene>
    <name evidence="17" type="ORF">OIU84_002718</name>
</gene>
<evidence type="ECO:0000256" key="15">
    <source>
        <dbReference type="SAM" id="MobiDB-lite"/>
    </source>
</evidence>
<accession>A0AAD6K4M7</accession>
<evidence type="ECO:0000256" key="9">
    <source>
        <dbReference type="ARBA" id="ARBA00023136"/>
    </source>
</evidence>
<evidence type="ECO:0000256" key="8">
    <source>
        <dbReference type="ARBA" id="ARBA00022825"/>
    </source>
</evidence>
<comment type="subcellular location">
    <subcellularLocation>
        <location evidence="1">Cell membrane</location>
        <topology evidence="1">Lipid-anchor</topology>
        <topology evidence="1">GPI-anchor</topology>
    </subcellularLocation>
</comment>
<dbReference type="InterPro" id="IPR036034">
    <property type="entry name" value="PDZ_sf"/>
</dbReference>
<evidence type="ECO:0000256" key="10">
    <source>
        <dbReference type="ARBA" id="ARBA00023157"/>
    </source>
</evidence>
<comment type="similarity">
    <text evidence="2">Belongs to the peptidase S41A family.</text>
</comment>
<keyword evidence="11" id="KW-0325">Glycoprotein</keyword>
<dbReference type="GO" id="GO:0006508">
    <property type="term" value="P:proteolysis"/>
    <property type="evidence" value="ECO:0007669"/>
    <property type="project" value="UniProtKB-KW"/>
</dbReference>
<evidence type="ECO:0000256" key="6">
    <source>
        <dbReference type="ARBA" id="ARBA00022729"/>
    </source>
</evidence>
<keyword evidence="12" id="KW-0449">Lipoprotein</keyword>
<dbReference type="Pfam" id="PF17820">
    <property type="entry name" value="PDZ_6"/>
    <property type="match status" value="1"/>
</dbReference>
<feature type="region of interest" description="Disordered" evidence="15">
    <location>
        <begin position="464"/>
        <end position="492"/>
    </location>
</feature>
<keyword evidence="7" id="KW-0378">Hydrolase</keyword>
<dbReference type="Gene3D" id="3.30.750.44">
    <property type="match status" value="1"/>
</dbReference>
<evidence type="ECO:0000313" key="17">
    <source>
        <dbReference type="EMBL" id="KAJ6416886.1"/>
    </source>
</evidence>
<dbReference type="GO" id="GO:0005886">
    <property type="term" value="C:plasma membrane"/>
    <property type="evidence" value="ECO:0007669"/>
    <property type="project" value="UniProtKB-SubCell"/>
</dbReference>
<dbReference type="SUPFAM" id="SSF52096">
    <property type="entry name" value="ClpP/crotonase"/>
    <property type="match status" value="1"/>
</dbReference>
<feature type="region of interest" description="Disordered" evidence="15">
    <location>
        <begin position="557"/>
        <end position="577"/>
    </location>
</feature>
<evidence type="ECO:0000313" key="18">
    <source>
        <dbReference type="Proteomes" id="UP001162972"/>
    </source>
</evidence>
<dbReference type="NCBIfam" id="TIGR00225">
    <property type="entry name" value="prc"/>
    <property type="match status" value="1"/>
</dbReference>
<comment type="caution">
    <text evidence="17">The sequence shown here is derived from an EMBL/GenBank/DDBJ whole genome shotgun (WGS) entry which is preliminary data.</text>
</comment>
<evidence type="ECO:0000256" key="11">
    <source>
        <dbReference type="ARBA" id="ARBA00023180"/>
    </source>
</evidence>
<dbReference type="InterPro" id="IPR029045">
    <property type="entry name" value="ClpP/crotonase-like_dom_sf"/>
</dbReference>
<dbReference type="GO" id="GO:0004252">
    <property type="term" value="F:serine-type endopeptidase activity"/>
    <property type="evidence" value="ECO:0007669"/>
    <property type="project" value="UniProtKB-EC"/>
</dbReference>
<feature type="compositionally biased region" description="Low complexity" evidence="15">
    <location>
        <begin position="557"/>
        <end position="573"/>
    </location>
</feature>
<dbReference type="SMART" id="SM00228">
    <property type="entry name" value="PDZ"/>
    <property type="match status" value="1"/>
</dbReference>
<dbReference type="EC" id="3.4.21.102" evidence="14"/>
<keyword evidence="9" id="KW-0472">Membrane</keyword>
<dbReference type="GO" id="GO:0098552">
    <property type="term" value="C:side of membrane"/>
    <property type="evidence" value="ECO:0007669"/>
    <property type="project" value="UniProtKB-KW"/>
</dbReference>
<dbReference type="SMART" id="SM00245">
    <property type="entry name" value="TSPc"/>
    <property type="match status" value="1"/>
</dbReference>
<evidence type="ECO:0000259" key="16">
    <source>
        <dbReference type="PROSITE" id="PS50106"/>
    </source>
</evidence>
<dbReference type="FunFam" id="3.90.226.10:FF:000023">
    <property type="entry name" value="Carboxyl-terminal processing protease"/>
    <property type="match status" value="1"/>
</dbReference>
<feature type="domain" description="PDZ" evidence="16">
    <location>
        <begin position="165"/>
        <end position="252"/>
    </location>
</feature>